<organism evidence="1 2">
    <name type="scientific">Blastococcus saxobsidens</name>
    <dbReference type="NCBI Taxonomy" id="138336"/>
    <lineage>
        <taxon>Bacteria</taxon>
        <taxon>Bacillati</taxon>
        <taxon>Actinomycetota</taxon>
        <taxon>Actinomycetes</taxon>
        <taxon>Geodermatophilales</taxon>
        <taxon>Geodermatophilaceae</taxon>
        <taxon>Blastococcus</taxon>
    </lineage>
</organism>
<protein>
    <submittedName>
        <fullName evidence="1">Winged helix DNA-binding domain-containing protein</fullName>
    </submittedName>
</protein>
<dbReference type="Pfam" id="PF06224">
    <property type="entry name" value="AlkZ-like"/>
    <property type="match status" value="1"/>
</dbReference>
<proteinExistence type="predicted"/>
<dbReference type="EMBL" id="JAAGWG010000024">
    <property type="protein sequence ID" value="NEK86997.1"/>
    <property type="molecule type" value="Genomic_DNA"/>
</dbReference>
<dbReference type="GO" id="GO:0003677">
    <property type="term" value="F:DNA binding"/>
    <property type="evidence" value="ECO:0007669"/>
    <property type="project" value="UniProtKB-KW"/>
</dbReference>
<dbReference type="RefSeq" id="WP_163206524.1">
    <property type="nucleotide sequence ID" value="NZ_JAAGWG010000024.1"/>
</dbReference>
<dbReference type="Proteomes" id="UP000479241">
    <property type="component" value="Unassembled WGS sequence"/>
</dbReference>
<accession>A0A6L9W4L1</accession>
<keyword evidence="1" id="KW-0238">DNA-binding</keyword>
<dbReference type="PANTHER" id="PTHR38479">
    <property type="entry name" value="LMO0824 PROTEIN"/>
    <property type="match status" value="1"/>
</dbReference>
<evidence type="ECO:0000313" key="2">
    <source>
        <dbReference type="Proteomes" id="UP000479241"/>
    </source>
</evidence>
<evidence type="ECO:0000313" key="1">
    <source>
        <dbReference type="EMBL" id="NEK86997.1"/>
    </source>
</evidence>
<gene>
    <name evidence="1" type="ORF">GCU60_14730</name>
</gene>
<name>A0A6L9W4L1_9ACTN</name>
<dbReference type="PANTHER" id="PTHR38479:SF2">
    <property type="entry name" value="WINGED HELIX DNA-BINDING DOMAIN-CONTAINING PROTEIN"/>
    <property type="match status" value="1"/>
</dbReference>
<dbReference type="AlphaFoldDB" id="A0A6L9W4L1"/>
<sequence>MTTVHDLALMRLVAQHLAGPPAEDPAAAVHRLAAAQGQDFPGAVTSVALRTAGRRREDVLSALDRGTIVRSWPMRGTLHLLLAEDLPWLLELLGPRALAGLASRRAALELTEAQAERAREIAVAALSGGGRLSRAALLAAIDGGGVATTGQRGYHLLWFLAQTGTLCLGPTDGGEQQFVLLDEWVPAPRRLQREEALAELALRYFRGHGPATVADLVRWAGSTVRDVRAGLAVVGDRLARLEIGGTEYLLDPELPDRLRAHREEARAVRLLPGFDEYVLGYADRGAVLDPRFAELIVPGRNGVFRPTVVSDGRIVGTWRWTGTGRRRAATAELFGPRDDGLSAVVPGLAAALP</sequence>
<dbReference type="InterPro" id="IPR009351">
    <property type="entry name" value="AlkZ-like"/>
</dbReference>
<reference evidence="1 2" key="1">
    <citation type="submission" date="2019-12" db="EMBL/GenBank/DDBJ databases">
        <title>the WGS of Blastococcus saxobsidens 67B17.</title>
        <authorList>
            <person name="Jiang Z."/>
        </authorList>
    </citation>
    <scope>NUCLEOTIDE SEQUENCE [LARGE SCALE GENOMIC DNA]</scope>
    <source>
        <strain evidence="1 2">67B17</strain>
    </source>
</reference>
<comment type="caution">
    <text evidence="1">The sequence shown here is derived from an EMBL/GenBank/DDBJ whole genome shotgun (WGS) entry which is preliminary data.</text>
</comment>